<dbReference type="InterPro" id="IPR000515">
    <property type="entry name" value="MetI-like"/>
</dbReference>
<reference evidence="9" key="1">
    <citation type="submission" date="2010-08" db="EMBL/GenBank/DDBJ databases">
        <title>Genome sequence of Parvularcula bermudensis HTCC2503.</title>
        <authorList>
            <person name="Kang D.-M."/>
            <person name="Oh H.-M."/>
            <person name="Cho J.-C."/>
        </authorList>
    </citation>
    <scope>NUCLEOTIDE SEQUENCE [LARGE SCALE GENOMIC DNA]</scope>
    <source>
        <strain evidence="9">ATCC BAA-594 / HTCC2503 / KCTC 12087</strain>
    </source>
</reference>
<dbReference type="GO" id="GO:0055085">
    <property type="term" value="P:transmembrane transport"/>
    <property type="evidence" value="ECO:0007669"/>
    <property type="project" value="InterPro"/>
</dbReference>
<evidence type="ECO:0000256" key="7">
    <source>
        <dbReference type="SAM" id="Phobius"/>
    </source>
</evidence>
<feature type="region of interest" description="Disordered" evidence="6">
    <location>
        <begin position="382"/>
        <end position="424"/>
    </location>
</feature>
<evidence type="ECO:0000313" key="9">
    <source>
        <dbReference type="Proteomes" id="UP000001302"/>
    </source>
</evidence>
<dbReference type="Proteomes" id="UP000001302">
    <property type="component" value="Chromosome"/>
</dbReference>
<feature type="coiled-coil region" evidence="5">
    <location>
        <begin position="212"/>
        <end position="261"/>
    </location>
</feature>
<evidence type="ECO:0000256" key="3">
    <source>
        <dbReference type="ARBA" id="ARBA00022989"/>
    </source>
</evidence>
<keyword evidence="2 7" id="KW-0812">Transmembrane</keyword>
<comment type="subcellular location">
    <subcellularLocation>
        <location evidence="1">Membrane</location>
        <topology evidence="1">Multi-pass membrane protein</topology>
    </subcellularLocation>
</comment>
<evidence type="ECO:0000256" key="2">
    <source>
        <dbReference type="ARBA" id="ARBA00022692"/>
    </source>
</evidence>
<keyword evidence="9" id="KW-1185">Reference proteome</keyword>
<dbReference type="EMBL" id="CP002156">
    <property type="protein sequence ID" value="ADM08271.1"/>
    <property type="molecule type" value="Genomic_DNA"/>
</dbReference>
<feature type="region of interest" description="Disordered" evidence="6">
    <location>
        <begin position="348"/>
        <end position="368"/>
    </location>
</feature>
<feature type="transmembrane region" description="Helical" evidence="7">
    <location>
        <begin position="67"/>
        <end position="88"/>
    </location>
</feature>
<dbReference type="STRING" id="314260.PB2503_00952"/>
<evidence type="ECO:0000256" key="6">
    <source>
        <dbReference type="SAM" id="MobiDB-lite"/>
    </source>
</evidence>
<dbReference type="OrthoDB" id="9777715at2"/>
<dbReference type="HOGENOM" id="CLU_483821_0_0_5"/>
<feature type="compositionally biased region" description="Pro residues" evidence="6">
    <location>
        <begin position="409"/>
        <end position="421"/>
    </location>
</feature>
<evidence type="ECO:0000256" key="5">
    <source>
        <dbReference type="SAM" id="Coils"/>
    </source>
</evidence>
<organism evidence="8 9">
    <name type="scientific">Parvularcula bermudensis (strain ATCC BAA-594 / HTCC2503 / KCTC 12087)</name>
    <dbReference type="NCBI Taxonomy" id="314260"/>
    <lineage>
        <taxon>Bacteria</taxon>
        <taxon>Pseudomonadati</taxon>
        <taxon>Pseudomonadota</taxon>
        <taxon>Alphaproteobacteria</taxon>
        <taxon>Parvularculales</taxon>
        <taxon>Parvularculaceae</taxon>
        <taxon>Parvularcula</taxon>
    </lineage>
</organism>
<sequence>MSTPASQDPASDDALSADGAPPPHETVIPLTAPERSWSTAPLAEEAEGPHGAPWTGASRRLWTSAKITAIGLVLLFLIGWPLGTALAHFQATGLWRLRLGSTISTLPWLLTVSILVLALGYAGAIALRLERAASRLTAGIARGGDDIGAAARHQVTALNDEIDRALARLADAERLIRHQVAAIDNAGAAIEKGAAAGTQKLSEEREALLALAEDMNATADQVAEKIAEKTQAANEAQSASSAQWQAQERELDQQIKRLEAISTESYARFEALADAMEEQRATDAAAQQEGRAAETERRHAVVESHVDKIAAAQTALKEQSSRLEELIAEQRARADRLAAAISAHAERLGTVDLPPSPETTPDTDQGWAPRAKSWKAILTGVKAQQEMPSESLSLPPPPSAPLALETEEPAPPAAPSPPQDDPAPVAADLLERCLLRAQNYSLALQTQLFGSPSKDDLRRFEKGERHLFAKMLNARDKTLLKARITAELDSNNVFRGRSLAFLRDFSLLVEALPEAAGNPDIVESYLNTPLGQLYVLIGSLLDARRGGANGLGDEVERPGDDVV</sequence>
<keyword evidence="3 7" id="KW-1133">Transmembrane helix</keyword>
<protein>
    <submittedName>
        <fullName evidence="8">Uncharacterized protein</fullName>
    </submittedName>
</protein>
<reference evidence="8 9" key="2">
    <citation type="journal article" date="2011" name="J. Bacteriol.">
        <title>Complete genome sequence of strain HTCC2503T of Parvularcula bermudensis, the type species of the order "Parvularculales" in the class Alphaproteobacteria.</title>
        <authorList>
            <person name="Oh H.M."/>
            <person name="Kang I."/>
            <person name="Vergin K.L."/>
            <person name="Kang D."/>
            <person name="Rhee K.H."/>
            <person name="Giovannoni S.J."/>
            <person name="Cho J.C."/>
        </authorList>
    </citation>
    <scope>NUCLEOTIDE SEQUENCE [LARGE SCALE GENOMIC DNA]</scope>
    <source>
        <strain evidence="9">ATCC BAA-594 / HTCC2503 / KCTC 12087</strain>
    </source>
</reference>
<dbReference type="GO" id="GO:0016020">
    <property type="term" value="C:membrane"/>
    <property type="evidence" value="ECO:0007669"/>
    <property type="project" value="UniProtKB-SubCell"/>
</dbReference>
<gene>
    <name evidence="8" type="ordered locus">PB2503_00952</name>
</gene>
<dbReference type="AlphaFoldDB" id="E0TB67"/>
<accession>E0TB67</accession>
<feature type="coiled-coil region" evidence="5">
    <location>
        <begin position="309"/>
        <end position="340"/>
    </location>
</feature>
<proteinExistence type="predicted"/>
<dbReference type="CDD" id="cd06261">
    <property type="entry name" value="TM_PBP2"/>
    <property type="match status" value="1"/>
</dbReference>
<keyword evidence="5" id="KW-0175">Coiled coil</keyword>
<keyword evidence="4 7" id="KW-0472">Membrane</keyword>
<dbReference type="RefSeq" id="WP_013299245.1">
    <property type="nucleotide sequence ID" value="NC_014414.1"/>
</dbReference>
<name>E0TB67_PARBH</name>
<evidence type="ECO:0000256" key="1">
    <source>
        <dbReference type="ARBA" id="ARBA00004141"/>
    </source>
</evidence>
<evidence type="ECO:0000313" key="8">
    <source>
        <dbReference type="EMBL" id="ADM08271.1"/>
    </source>
</evidence>
<feature type="region of interest" description="Disordered" evidence="6">
    <location>
        <begin position="1"/>
        <end position="31"/>
    </location>
</feature>
<dbReference type="eggNOG" id="COG1196">
    <property type="taxonomic scope" value="Bacteria"/>
</dbReference>
<dbReference type="KEGG" id="pbr:PB2503_00952"/>
<feature type="transmembrane region" description="Helical" evidence="7">
    <location>
        <begin position="108"/>
        <end position="127"/>
    </location>
</feature>
<evidence type="ECO:0000256" key="4">
    <source>
        <dbReference type="ARBA" id="ARBA00023136"/>
    </source>
</evidence>